<proteinExistence type="predicted"/>
<dbReference type="PANTHER" id="PTHR38690:SF1">
    <property type="entry name" value="PROTEASE"/>
    <property type="match status" value="1"/>
</dbReference>
<sequence>MIVHIARATRHLLFWSLISVAVIVSAARILLAELDDYQIELEQKIRQITDIPLRIGKMDAGMRGFNPEIILRGIDVEASDPNNKPDIQLKEIRLGLDFLDLLLTRNLLSASRVTLVGANISITRNLDGSFAIKGLQASDEKPLWLLQGGKYEILDSEITWQDLKRHSKAVHFDRFDLVIKNHFFDDSHELHLLSNLPPQYGDTLRISAVIKGDVFKTDNIDGELYIEGTDLQAGALMTGDLPLGLQLHSGAGDFRIWSLWRNSSPYQVDGYIQAQQLTISKHQGKPVDMDTFEGSFSWSDENDRWRLAGYDVNIYANRQRWPDGAFYLQQDAQGNLAAIIKQLDFPAAMLLAPMLMPDGHDYADWLKLNPKGRLRDVSLFVSQDFQHYAARGSFDQLGIDHFAAMPQIQNISGQFSATDQYGEITLDTQNASVDAADWFRNSLDIPRLQGSLHWWQTDAAWQFLSEDLAIDSVDFTTVTRLNLWLPKSAASPNLDLRIQFGDFKDVSRIPKYLPAKLMDSGAVAWLDEAFVAGRISQGEIVLKGALDQFPFTNGQGHFETVFSIENSEIQFNENWPHLRDANADVQFLGKDLQVAISKGGSEKVVIDQALVRIPDMPDSDYIYVWGQVHAKFMDSLAFLQKSPLKPKIVPIAKQLSGEGDIDADLNLKIHYPEPDPLKANVNAYLNGAKLTLKPVNLKVDGIKGVLNFTEDRISSNRMDARALGYPIQARLSSDEQATYLDVEGKTNINNLEKQFSFLQTDIVDGALSYTAKLAIPYETTQANSLKIDTSLVGVGINSQTVLGKSANEEKPLTLDFQWDQNSKMPLALQYGNQLRALLLIDKTQETLYSGHVVLGQGQASRYDKPGLKLEVRQPRFNLSESLSAFKDAEQTQGPQIKEVVIDTRQLIWQDQDLGDMRCVLQHDNQGWQGTIDTAMAKGMVRIPDQLGGNNRIALQMDYLNLTALEKLSVDSAEEVVTDLPLIDIESEHLWWRSVDLGLLKLQTERVSNGIHFKKIQLQSAKTKLDLTADWLKQASGTITQIKGNVKSDNFSEFLSRLAFTDDFKETTANISFIGGWRGGPHQFSMDRLNGQVQLELKDGRISSIEPGFGRLLGLVAMEQWVKRLSLDFSDVYRQGLAFDDIKGHIKIKDGLAFTDDLTVNAVAANFYLAGFADLAKKTLDQRVSVVPKGSDAVPIAGTIVGGIASMITQVVTNDYKEGYFFGSQYQLKGAWGNIEVTPLHDEDGLIKKTWRGLTDFGWLDSNTD</sequence>
<comment type="caution">
    <text evidence="3">The sequence shown here is derived from an EMBL/GenBank/DDBJ whole genome shotgun (WGS) entry which is preliminary data.</text>
</comment>
<feature type="domain" description="YhdP central" evidence="2">
    <location>
        <begin position="6"/>
        <end position="1203"/>
    </location>
</feature>
<organism evidence="3 4">
    <name type="scientific">Methylomonas lenta</name>
    <dbReference type="NCBI Taxonomy" id="980561"/>
    <lineage>
        <taxon>Bacteria</taxon>
        <taxon>Pseudomonadati</taxon>
        <taxon>Pseudomonadota</taxon>
        <taxon>Gammaproteobacteria</taxon>
        <taxon>Methylococcales</taxon>
        <taxon>Methylococcaceae</taxon>
        <taxon>Methylomonas</taxon>
    </lineage>
</organism>
<feature type="transmembrane region" description="Helical" evidence="1">
    <location>
        <begin position="12"/>
        <end position="31"/>
    </location>
</feature>
<keyword evidence="1" id="KW-0812">Transmembrane</keyword>
<dbReference type="PANTHER" id="PTHR38690">
    <property type="entry name" value="PROTEASE-RELATED"/>
    <property type="match status" value="1"/>
</dbReference>
<evidence type="ECO:0000313" key="3">
    <source>
        <dbReference type="EMBL" id="OAI15950.1"/>
    </source>
</evidence>
<keyword evidence="1" id="KW-0472">Membrane</keyword>
<dbReference type="InterPro" id="IPR011836">
    <property type="entry name" value="YhdP"/>
</dbReference>
<dbReference type="EMBL" id="LUUI01000099">
    <property type="protein sequence ID" value="OAI15950.1"/>
    <property type="molecule type" value="Genomic_DNA"/>
</dbReference>
<dbReference type="STRING" id="980561.A1359_09110"/>
<evidence type="ECO:0000313" key="4">
    <source>
        <dbReference type="Proteomes" id="UP000078476"/>
    </source>
</evidence>
<keyword evidence="4" id="KW-1185">Reference proteome</keyword>
<dbReference type="RefSeq" id="WP_066981942.1">
    <property type="nucleotide sequence ID" value="NZ_LUUI01000099.1"/>
</dbReference>
<dbReference type="OrthoDB" id="9762238at2"/>
<accession>A0A177NFW9</accession>
<dbReference type="NCBIfam" id="TIGR02099">
    <property type="entry name" value="YhdP family protein"/>
    <property type="match status" value="1"/>
</dbReference>
<dbReference type="Pfam" id="PF13116">
    <property type="entry name" value="YhdP"/>
    <property type="match status" value="1"/>
</dbReference>
<keyword evidence="1" id="KW-1133">Transmembrane helix</keyword>
<reference evidence="3 4" key="1">
    <citation type="submission" date="2016-03" db="EMBL/GenBank/DDBJ databases">
        <authorList>
            <person name="Ploux O."/>
        </authorList>
    </citation>
    <scope>NUCLEOTIDE SEQUENCE [LARGE SCALE GENOMIC DNA]</scope>
    <source>
        <strain evidence="3 4">R-45370</strain>
    </source>
</reference>
<protein>
    <submittedName>
        <fullName evidence="3">TIGR02099 family protein</fullName>
    </submittedName>
</protein>
<evidence type="ECO:0000256" key="1">
    <source>
        <dbReference type="SAM" id="Phobius"/>
    </source>
</evidence>
<dbReference type="InterPro" id="IPR025263">
    <property type="entry name" value="YhdP_central"/>
</dbReference>
<name>A0A177NFW9_9GAMM</name>
<gene>
    <name evidence="3" type="ORF">A1359_09110</name>
</gene>
<dbReference type="Proteomes" id="UP000078476">
    <property type="component" value="Unassembled WGS sequence"/>
</dbReference>
<dbReference type="AlphaFoldDB" id="A0A177NFW9"/>
<evidence type="ECO:0000259" key="2">
    <source>
        <dbReference type="Pfam" id="PF13116"/>
    </source>
</evidence>